<reference evidence="2" key="1">
    <citation type="journal article" date="2023" name="Plant J.">
        <title>Genome sequences and population genomics provide insights into the demographic history, inbreeding, and mutation load of two 'living fossil' tree species of Dipteronia.</title>
        <authorList>
            <person name="Feng Y."/>
            <person name="Comes H.P."/>
            <person name="Chen J."/>
            <person name="Zhu S."/>
            <person name="Lu R."/>
            <person name="Zhang X."/>
            <person name="Li P."/>
            <person name="Qiu J."/>
            <person name="Olsen K.M."/>
            <person name="Qiu Y."/>
        </authorList>
    </citation>
    <scope>NUCLEOTIDE SEQUENCE</scope>
    <source>
        <strain evidence="2">KIB01</strain>
    </source>
</reference>
<dbReference type="EMBL" id="JANJYI010000001">
    <property type="protein sequence ID" value="KAK2664455.1"/>
    <property type="molecule type" value="Genomic_DNA"/>
</dbReference>
<organism evidence="2 3">
    <name type="scientific">Dipteronia dyeriana</name>
    <dbReference type="NCBI Taxonomy" id="168575"/>
    <lineage>
        <taxon>Eukaryota</taxon>
        <taxon>Viridiplantae</taxon>
        <taxon>Streptophyta</taxon>
        <taxon>Embryophyta</taxon>
        <taxon>Tracheophyta</taxon>
        <taxon>Spermatophyta</taxon>
        <taxon>Magnoliopsida</taxon>
        <taxon>eudicotyledons</taxon>
        <taxon>Gunneridae</taxon>
        <taxon>Pentapetalae</taxon>
        <taxon>rosids</taxon>
        <taxon>malvids</taxon>
        <taxon>Sapindales</taxon>
        <taxon>Sapindaceae</taxon>
        <taxon>Hippocastanoideae</taxon>
        <taxon>Acereae</taxon>
        <taxon>Dipteronia</taxon>
    </lineage>
</organism>
<feature type="compositionally biased region" description="Low complexity" evidence="1">
    <location>
        <begin position="131"/>
        <end position="150"/>
    </location>
</feature>
<comment type="caution">
    <text evidence="2">The sequence shown here is derived from an EMBL/GenBank/DDBJ whole genome shotgun (WGS) entry which is preliminary data.</text>
</comment>
<name>A0AAD9XRX1_9ROSI</name>
<sequence>MVSTIRLNRRLRSGIVSHNRDLSLSHSISLERFVVAVPFAVRGSVYRSRLHSPFATAFWSQSLFRYLQINAFGQSSSSPFGSSSVFGQTNNASNNPFAPKPFGTTTPFGSTGSSIFGGTSTGVFGAAQSSSPFSSATTFGASSSPTFGSSNVPTFGSSSSSFG</sequence>
<evidence type="ECO:0000313" key="3">
    <source>
        <dbReference type="Proteomes" id="UP001280121"/>
    </source>
</evidence>
<feature type="compositionally biased region" description="Polar residues" evidence="1">
    <location>
        <begin position="151"/>
        <end position="163"/>
    </location>
</feature>
<protein>
    <submittedName>
        <fullName evidence="2">Uncharacterized protein</fullName>
    </submittedName>
</protein>
<feature type="non-terminal residue" evidence="2">
    <location>
        <position position="163"/>
    </location>
</feature>
<gene>
    <name evidence="2" type="ORF">Ddye_003029</name>
</gene>
<evidence type="ECO:0000313" key="2">
    <source>
        <dbReference type="EMBL" id="KAK2664455.1"/>
    </source>
</evidence>
<keyword evidence="3" id="KW-1185">Reference proteome</keyword>
<dbReference type="Proteomes" id="UP001280121">
    <property type="component" value="Unassembled WGS sequence"/>
</dbReference>
<dbReference type="AlphaFoldDB" id="A0AAD9XRX1"/>
<feature type="region of interest" description="Disordered" evidence="1">
    <location>
        <begin position="131"/>
        <end position="163"/>
    </location>
</feature>
<proteinExistence type="predicted"/>
<accession>A0AAD9XRX1</accession>
<evidence type="ECO:0000256" key="1">
    <source>
        <dbReference type="SAM" id="MobiDB-lite"/>
    </source>
</evidence>